<reference evidence="1" key="1">
    <citation type="submission" date="2022-05" db="EMBL/GenBank/DDBJ databases">
        <title>Chromosome-level genome of Chaenocephalus aceratus.</title>
        <authorList>
            <person name="Park H."/>
        </authorList>
    </citation>
    <scope>NUCLEOTIDE SEQUENCE</scope>
    <source>
        <strain evidence="1">KU_202001</strain>
    </source>
</reference>
<dbReference type="Proteomes" id="UP001057452">
    <property type="component" value="Chromosome 6"/>
</dbReference>
<proteinExistence type="predicted"/>
<keyword evidence="2" id="KW-1185">Reference proteome</keyword>
<dbReference type="EMBL" id="CM043790">
    <property type="protein sequence ID" value="KAI4825055.1"/>
    <property type="molecule type" value="Genomic_DNA"/>
</dbReference>
<gene>
    <name evidence="1" type="ORF">KUCAC02_020754</name>
</gene>
<name>A0ACB9XEE1_CHAAC</name>
<protein>
    <submittedName>
        <fullName evidence="1">Uncharacterized protein</fullName>
    </submittedName>
</protein>
<comment type="caution">
    <text evidence="1">The sequence shown here is derived from an EMBL/GenBank/DDBJ whole genome shotgun (WGS) entry which is preliminary data.</text>
</comment>
<feature type="non-terminal residue" evidence="1">
    <location>
        <position position="156"/>
    </location>
</feature>
<accession>A0ACB9XEE1</accession>
<organism evidence="1 2">
    <name type="scientific">Chaenocephalus aceratus</name>
    <name type="common">Blackfin icefish</name>
    <name type="synonym">Chaenichthys aceratus</name>
    <dbReference type="NCBI Taxonomy" id="36190"/>
    <lineage>
        <taxon>Eukaryota</taxon>
        <taxon>Metazoa</taxon>
        <taxon>Chordata</taxon>
        <taxon>Craniata</taxon>
        <taxon>Vertebrata</taxon>
        <taxon>Euteleostomi</taxon>
        <taxon>Actinopterygii</taxon>
        <taxon>Neopterygii</taxon>
        <taxon>Teleostei</taxon>
        <taxon>Neoteleostei</taxon>
        <taxon>Acanthomorphata</taxon>
        <taxon>Eupercaria</taxon>
        <taxon>Perciformes</taxon>
        <taxon>Notothenioidei</taxon>
        <taxon>Channichthyidae</taxon>
        <taxon>Chaenocephalus</taxon>
    </lineage>
</organism>
<evidence type="ECO:0000313" key="1">
    <source>
        <dbReference type="EMBL" id="KAI4825055.1"/>
    </source>
</evidence>
<evidence type="ECO:0000313" key="2">
    <source>
        <dbReference type="Proteomes" id="UP001057452"/>
    </source>
</evidence>
<sequence>MGRIQRRRHVSVSMMNETFRLSADNQRRNHYISLLTPQDPERNVRNGCKWVMRHIYVMVNNEQSQNKLNLFLLLGTIASCNVEHVIWSSGWASVDHCSVSLKTECSRFGSSDVDIYIKQVNAGDAVMSRNSESCLTVTFLLLRLAVMSRVTDAQER</sequence>